<reference evidence="8 10" key="2">
    <citation type="submission" date="2018-06" db="EMBL/GenBank/DDBJ databases">
        <authorList>
            <consortium name="Pathogen Informatics"/>
            <person name="Doyle S."/>
        </authorList>
    </citation>
    <scope>NUCLEOTIDE SEQUENCE [LARGE SCALE GENOMIC DNA]</scope>
    <source>
        <strain evidence="8 10">NCTC12376</strain>
    </source>
</reference>
<dbReference type="OrthoDB" id="9805416at2"/>
<dbReference type="SUPFAM" id="SSF52283">
    <property type="entry name" value="Formate/glycerate dehydrogenase catalytic domain-like"/>
    <property type="match status" value="1"/>
</dbReference>
<dbReference type="EC" id="1.1.1.26" evidence="8"/>
<dbReference type="InterPro" id="IPR006139">
    <property type="entry name" value="D-isomer_2_OHA_DH_cat_dom"/>
</dbReference>
<evidence type="ECO:0000259" key="6">
    <source>
        <dbReference type="Pfam" id="PF02826"/>
    </source>
</evidence>
<evidence type="ECO:0000256" key="2">
    <source>
        <dbReference type="ARBA" id="ARBA00023002"/>
    </source>
</evidence>
<organism evidence="8 10">
    <name type="scientific">Legionella quateirensis</name>
    <dbReference type="NCBI Taxonomy" id="45072"/>
    <lineage>
        <taxon>Bacteria</taxon>
        <taxon>Pseudomonadati</taxon>
        <taxon>Pseudomonadota</taxon>
        <taxon>Gammaproteobacteria</taxon>
        <taxon>Legionellales</taxon>
        <taxon>Legionellaceae</taxon>
        <taxon>Legionella</taxon>
    </lineage>
</organism>
<dbReference type="Proteomes" id="UP000254230">
    <property type="component" value="Unassembled WGS sequence"/>
</dbReference>
<evidence type="ECO:0000256" key="1">
    <source>
        <dbReference type="ARBA" id="ARBA00022857"/>
    </source>
</evidence>
<dbReference type="PANTHER" id="PTHR10996:SF178">
    <property type="entry name" value="2-HYDROXYACID DEHYDROGENASE YGL185C-RELATED"/>
    <property type="match status" value="1"/>
</dbReference>
<dbReference type="EMBL" id="LNYR01000012">
    <property type="protein sequence ID" value="KTD50983.1"/>
    <property type="molecule type" value="Genomic_DNA"/>
</dbReference>
<accession>A0A378KW02</accession>
<reference evidence="7 9" key="1">
    <citation type="submission" date="2015-11" db="EMBL/GenBank/DDBJ databases">
        <title>Genomic analysis of 38 Legionella species identifies large and diverse effector repertoires.</title>
        <authorList>
            <person name="Burstein D."/>
            <person name="Amaro F."/>
            <person name="Zusman T."/>
            <person name="Lifshitz Z."/>
            <person name="Cohen O."/>
            <person name="Gilbert J.A."/>
            <person name="Pupko T."/>
            <person name="Shuman H.A."/>
            <person name="Segal G."/>
        </authorList>
    </citation>
    <scope>NUCLEOTIDE SEQUENCE [LARGE SCALE GENOMIC DNA]</scope>
    <source>
        <strain evidence="7 9">ATCC 49507</strain>
    </source>
</reference>
<dbReference type="STRING" id="45072.Lqua_1210"/>
<dbReference type="Pfam" id="PF00389">
    <property type="entry name" value="2-Hacid_dh"/>
    <property type="match status" value="1"/>
</dbReference>
<dbReference type="GO" id="GO:0030267">
    <property type="term" value="F:glyoxylate reductase (NADPH) activity"/>
    <property type="evidence" value="ECO:0007669"/>
    <property type="project" value="TreeGrafter"/>
</dbReference>
<dbReference type="GO" id="GO:0005829">
    <property type="term" value="C:cytosol"/>
    <property type="evidence" value="ECO:0007669"/>
    <property type="project" value="TreeGrafter"/>
</dbReference>
<feature type="domain" description="D-isomer specific 2-hydroxyacid dehydrogenase NAD-binding" evidence="6">
    <location>
        <begin position="103"/>
        <end position="275"/>
    </location>
</feature>
<evidence type="ECO:0000256" key="4">
    <source>
        <dbReference type="RuleBase" id="RU003719"/>
    </source>
</evidence>
<dbReference type="Proteomes" id="UP000054639">
    <property type="component" value="Unassembled WGS sequence"/>
</dbReference>
<evidence type="ECO:0000256" key="3">
    <source>
        <dbReference type="ARBA" id="ARBA00023027"/>
    </source>
</evidence>
<dbReference type="GO" id="GO:0047964">
    <property type="term" value="F:glyoxylate reductase (NADH) activity"/>
    <property type="evidence" value="ECO:0007669"/>
    <property type="project" value="UniProtKB-EC"/>
</dbReference>
<dbReference type="Gene3D" id="3.40.50.720">
    <property type="entry name" value="NAD(P)-binding Rossmann-like Domain"/>
    <property type="match status" value="2"/>
</dbReference>
<dbReference type="PANTHER" id="PTHR10996">
    <property type="entry name" value="2-HYDROXYACID DEHYDROGENASE-RELATED"/>
    <property type="match status" value="1"/>
</dbReference>
<dbReference type="InterPro" id="IPR006140">
    <property type="entry name" value="D-isomer_DH_NAD-bd"/>
</dbReference>
<dbReference type="Pfam" id="PF02826">
    <property type="entry name" value="2-Hacid_dh_C"/>
    <property type="match status" value="1"/>
</dbReference>
<dbReference type="InterPro" id="IPR036291">
    <property type="entry name" value="NAD(P)-bd_dom_sf"/>
</dbReference>
<evidence type="ECO:0000313" key="7">
    <source>
        <dbReference type="EMBL" id="KTD50983.1"/>
    </source>
</evidence>
<evidence type="ECO:0000313" key="10">
    <source>
        <dbReference type="Proteomes" id="UP000254230"/>
    </source>
</evidence>
<gene>
    <name evidence="7" type="ORF">Lqua_1210</name>
    <name evidence="8" type="ORF">NCTC12376_01586</name>
</gene>
<evidence type="ECO:0000313" key="8">
    <source>
        <dbReference type="EMBL" id="STY17771.1"/>
    </source>
</evidence>
<evidence type="ECO:0000313" key="9">
    <source>
        <dbReference type="Proteomes" id="UP000054639"/>
    </source>
</evidence>
<comment type="similarity">
    <text evidence="4">Belongs to the D-isomer specific 2-hydroxyacid dehydrogenase family.</text>
</comment>
<feature type="domain" description="D-isomer specific 2-hydroxyacid dehydrogenase catalytic" evidence="5">
    <location>
        <begin position="40"/>
        <end position="299"/>
    </location>
</feature>
<keyword evidence="9" id="KW-1185">Reference proteome</keyword>
<dbReference type="EMBL" id="UGOW01000001">
    <property type="protein sequence ID" value="STY17771.1"/>
    <property type="molecule type" value="Genomic_DNA"/>
</dbReference>
<dbReference type="GO" id="GO:0016618">
    <property type="term" value="F:hydroxypyruvate reductase [NAD(P)H] activity"/>
    <property type="evidence" value="ECO:0007669"/>
    <property type="project" value="TreeGrafter"/>
</dbReference>
<proteinExistence type="inferred from homology"/>
<dbReference type="AlphaFoldDB" id="A0A378KW02"/>
<dbReference type="InterPro" id="IPR050223">
    <property type="entry name" value="D-isomer_2-hydroxyacid_DH"/>
</dbReference>
<keyword evidence="3" id="KW-0520">NAD</keyword>
<keyword evidence="1" id="KW-0521">NADP</keyword>
<name>A0A378KW02_9GAMM</name>
<dbReference type="SUPFAM" id="SSF51735">
    <property type="entry name" value="NAD(P)-binding Rossmann-fold domains"/>
    <property type="match status" value="1"/>
</dbReference>
<protein>
    <submittedName>
        <fullName evidence="8">D-isomer specific 2-hydroxyacid dehydrogenase</fullName>
        <ecNumber evidence="8">1.1.1.-</ecNumber>
        <ecNumber evidence="8">1.1.1.26</ecNumber>
    </submittedName>
</protein>
<dbReference type="FunFam" id="3.40.50.720:FF:000213">
    <property type="entry name" value="Putative 2-hydroxyacid dehydrogenase"/>
    <property type="match status" value="1"/>
</dbReference>
<dbReference type="GO" id="GO:0051287">
    <property type="term" value="F:NAD binding"/>
    <property type="evidence" value="ECO:0007669"/>
    <property type="project" value="InterPro"/>
</dbReference>
<dbReference type="EC" id="1.1.1.-" evidence="8"/>
<keyword evidence="2 4" id="KW-0560">Oxidoreductase</keyword>
<sequence length="311" mass="34685">MTPTVYLTNQFIKPIIPLLLPEWHIISGWDSNSDYDKLQVSALATTVWDRIDEPYLSQFPNLKLISHLGIGTDNINKHYLKEHHISLLSQPNAGVHDTAELALTLMLTLARRILANDRYTRENHWVENTPKFLGNHLSGKQLGLVGLGQIGLTIAKFADALNMNISYTARSRKVCSYHYCPDIKTLASNSDFLIICCSANAESNHLVDKTVLELLGPCGYLINVARGSIVDQNALIDALTNKVIAGAGLDVYSNEPEVPLKLRQLDNVVLSPHMGSSTRENLDSMFKLQAQQLNNYMESLFPHLKTIENPV</sequence>
<evidence type="ECO:0000259" key="5">
    <source>
        <dbReference type="Pfam" id="PF00389"/>
    </source>
</evidence>
<dbReference type="RefSeq" id="WP_058473387.1">
    <property type="nucleotide sequence ID" value="NZ_CAAAIL010000005.1"/>
</dbReference>